<keyword evidence="2" id="KW-0472">Membrane</keyword>
<evidence type="ECO:0000256" key="2">
    <source>
        <dbReference type="SAM" id="Phobius"/>
    </source>
</evidence>
<name>A0A518HDM9_9BACT</name>
<keyword evidence="5" id="KW-1185">Reference proteome</keyword>
<dbReference type="InterPro" id="IPR011453">
    <property type="entry name" value="DUF1559"/>
</dbReference>
<dbReference type="EMBL" id="CP036426">
    <property type="protein sequence ID" value="QDV38940.1"/>
    <property type="molecule type" value="Genomic_DNA"/>
</dbReference>
<dbReference type="InterPro" id="IPR027558">
    <property type="entry name" value="Pre_pil_HX9DG_C"/>
</dbReference>
<dbReference type="PANTHER" id="PTHR30093:SF2">
    <property type="entry name" value="TYPE II SECRETION SYSTEM PROTEIN H"/>
    <property type="match status" value="1"/>
</dbReference>
<sequence>MTPSRPAFPSRPSRLSFPFEEDNAMSRSQTRKDGFTLIELLVVIAIIGVLIALLLPAVQAAREAARRAQCTNNLKQIALASHNYHDVNGAFPAGNYAPDWNNPNTFPTPNVWHDPNSTCCPWGSYSWAAALLPFIEGNNVYNAINIGLPAYAFSIPEESDWAGPTGERGPSGDPANSTAARAMPNSFLCPSVDRVQPESQFKDYAINGGTGACCPERTLTEAQRRAVGDGMGALNMYVKMSEVRDGTSNTIYFTEQAHNANHSWVPIQKGSNQFLWVHHVSQGYVTPAEHNGAIFPPNSTYPNSRGAFGRHPGGVMVAFVDGHVAFLKEHIDFRTYRALFTRKGGEVVSADQY</sequence>
<dbReference type="KEGG" id="tpla:ElP_69000"/>
<dbReference type="InterPro" id="IPR045584">
    <property type="entry name" value="Pilin-like"/>
</dbReference>
<feature type="region of interest" description="Disordered" evidence="1">
    <location>
        <begin position="1"/>
        <end position="25"/>
    </location>
</feature>
<keyword evidence="2" id="KW-0812">Transmembrane</keyword>
<dbReference type="NCBIfam" id="TIGR04294">
    <property type="entry name" value="pre_pil_HX9DG"/>
    <property type="match status" value="1"/>
</dbReference>
<evidence type="ECO:0000313" key="4">
    <source>
        <dbReference type="EMBL" id="QDV38940.1"/>
    </source>
</evidence>
<reference evidence="4 5" key="1">
    <citation type="submission" date="2019-02" db="EMBL/GenBank/DDBJ databases">
        <title>Deep-cultivation of Planctomycetes and their phenomic and genomic characterization uncovers novel biology.</title>
        <authorList>
            <person name="Wiegand S."/>
            <person name="Jogler M."/>
            <person name="Boedeker C."/>
            <person name="Pinto D."/>
            <person name="Vollmers J."/>
            <person name="Rivas-Marin E."/>
            <person name="Kohn T."/>
            <person name="Peeters S.H."/>
            <person name="Heuer A."/>
            <person name="Rast P."/>
            <person name="Oberbeckmann S."/>
            <person name="Bunk B."/>
            <person name="Jeske O."/>
            <person name="Meyerdierks A."/>
            <person name="Storesund J.E."/>
            <person name="Kallscheuer N."/>
            <person name="Luecker S."/>
            <person name="Lage O.M."/>
            <person name="Pohl T."/>
            <person name="Merkel B.J."/>
            <person name="Hornburger P."/>
            <person name="Mueller R.-W."/>
            <person name="Bruemmer F."/>
            <person name="Labrenz M."/>
            <person name="Spormann A.M."/>
            <person name="Op den Camp H."/>
            <person name="Overmann J."/>
            <person name="Amann R."/>
            <person name="Jetten M.S.M."/>
            <person name="Mascher T."/>
            <person name="Medema M.H."/>
            <person name="Devos D.P."/>
            <person name="Kaster A.-K."/>
            <person name="Ovreas L."/>
            <person name="Rohde M."/>
            <person name="Galperin M.Y."/>
            <person name="Jogler C."/>
        </authorList>
    </citation>
    <scope>NUCLEOTIDE SEQUENCE [LARGE SCALE GENOMIC DNA]</scope>
    <source>
        <strain evidence="4 5">ElP</strain>
    </source>
</reference>
<feature type="domain" description="DUF1559" evidence="3">
    <location>
        <begin position="59"/>
        <end position="333"/>
    </location>
</feature>
<gene>
    <name evidence="4" type="primary">xcpT_31</name>
    <name evidence="4" type="ORF">ElP_69000</name>
</gene>
<evidence type="ECO:0000259" key="3">
    <source>
        <dbReference type="Pfam" id="PF07596"/>
    </source>
</evidence>
<dbReference type="Proteomes" id="UP000317835">
    <property type="component" value="Chromosome"/>
</dbReference>
<protein>
    <submittedName>
        <fullName evidence="4">Type II secretion system protein G</fullName>
    </submittedName>
</protein>
<dbReference type="Gene3D" id="3.30.700.10">
    <property type="entry name" value="Glycoprotein, Type 4 Pilin"/>
    <property type="match status" value="1"/>
</dbReference>
<dbReference type="InterPro" id="IPR012902">
    <property type="entry name" value="N_methyl_site"/>
</dbReference>
<keyword evidence="2" id="KW-1133">Transmembrane helix</keyword>
<evidence type="ECO:0000313" key="5">
    <source>
        <dbReference type="Proteomes" id="UP000317835"/>
    </source>
</evidence>
<dbReference type="NCBIfam" id="TIGR02532">
    <property type="entry name" value="IV_pilin_GFxxxE"/>
    <property type="match status" value="1"/>
</dbReference>
<dbReference type="Pfam" id="PF07596">
    <property type="entry name" value="SBP_bac_10"/>
    <property type="match status" value="1"/>
</dbReference>
<organism evidence="4 5">
    <name type="scientific">Tautonia plasticadhaerens</name>
    <dbReference type="NCBI Taxonomy" id="2527974"/>
    <lineage>
        <taxon>Bacteria</taxon>
        <taxon>Pseudomonadati</taxon>
        <taxon>Planctomycetota</taxon>
        <taxon>Planctomycetia</taxon>
        <taxon>Isosphaerales</taxon>
        <taxon>Isosphaeraceae</taxon>
        <taxon>Tautonia</taxon>
    </lineage>
</organism>
<proteinExistence type="predicted"/>
<feature type="transmembrane region" description="Helical" evidence="2">
    <location>
        <begin position="35"/>
        <end position="58"/>
    </location>
</feature>
<dbReference type="AlphaFoldDB" id="A0A518HDM9"/>
<dbReference type="Pfam" id="PF07963">
    <property type="entry name" value="N_methyl"/>
    <property type="match status" value="1"/>
</dbReference>
<feature type="compositionally biased region" description="Low complexity" evidence="1">
    <location>
        <begin position="1"/>
        <end position="18"/>
    </location>
</feature>
<dbReference type="PANTHER" id="PTHR30093">
    <property type="entry name" value="GENERAL SECRETION PATHWAY PROTEIN G"/>
    <property type="match status" value="1"/>
</dbReference>
<accession>A0A518HDM9</accession>
<dbReference type="SUPFAM" id="SSF54523">
    <property type="entry name" value="Pili subunits"/>
    <property type="match status" value="1"/>
</dbReference>
<evidence type="ECO:0000256" key="1">
    <source>
        <dbReference type="SAM" id="MobiDB-lite"/>
    </source>
</evidence>